<keyword evidence="3" id="KW-1185">Reference proteome</keyword>
<dbReference type="STRING" id="7398.A0A1A9Z5N7"/>
<feature type="compositionally biased region" description="Basic and acidic residues" evidence="1">
    <location>
        <begin position="1"/>
        <end position="16"/>
    </location>
</feature>
<evidence type="ECO:0000256" key="1">
    <source>
        <dbReference type="SAM" id="MobiDB-lite"/>
    </source>
</evidence>
<organism evidence="2 3">
    <name type="scientific">Glossina pallidipes</name>
    <name type="common">Tsetse fly</name>
    <dbReference type="NCBI Taxonomy" id="7398"/>
    <lineage>
        <taxon>Eukaryota</taxon>
        <taxon>Metazoa</taxon>
        <taxon>Ecdysozoa</taxon>
        <taxon>Arthropoda</taxon>
        <taxon>Hexapoda</taxon>
        <taxon>Insecta</taxon>
        <taxon>Pterygota</taxon>
        <taxon>Neoptera</taxon>
        <taxon>Endopterygota</taxon>
        <taxon>Diptera</taxon>
        <taxon>Brachycera</taxon>
        <taxon>Muscomorpha</taxon>
        <taxon>Hippoboscoidea</taxon>
        <taxon>Glossinidae</taxon>
        <taxon>Glossina</taxon>
    </lineage>
</organism>
<evidence type="ECO:0000313" key="3">
    <source>
        <dbReference type="Proteomes" id="UP000092445"/>
    </source>
</evidence>
<proteinExistence type="predicted"/>
<evidence type="ECO:0000313" key="2">
    <source>
        <dbReference type="EnsemblMetazoa" id="GPAI004608-PA"/>
    </source>
</evidence>
<sequence length="133" mass="15393">MEASSDRVQDIGDIKDMANTTQETHDIEPESNEIKEEIYNFTQETLDIAPETHNIKQEPYETTLETRDISSQTQLTCNKNNTKERMHSAINSLIASIEERDERERRFWEEHLTVQQALVGAIKDLTKVLSKSK</sequence>
<feature type="region of interest" description="Disordered" evidence="1">
    <location>
        <begin position="1"/>
        <end position="31"/>
    </location>
</feature>
<name>A0A1A9Z5N7_GLOPL</name>
<reference evidence="3" key="1">
    <citation type="submission" date="2014-03" db="EMBL/GenBank/DDBJ databases">
        <authorList>
            <person name="Aksoy S."/>
            <person name="Warren W."/>
            <person name="Wilson R.K."/>
        </authorList>
    </citation>
    <scope>NUCLEOTIDE SEQUENCE [LARGE SCALE GENOMIC DNA]</scope>
    <source>
        <strain evidence="3">IAEA</strain>
    </source>
</reference>
<dbReference type="AlphaFoldDB" id="A0A1A9Z5N7"/>
<protein>
    <submittedName>
        <fullName evidence="2">Uncharacterized protein</fullName>
    </submittedName>
</protein>
<accession>A0A1A9Z5N7</accession>
<dbReference type="VEuPathDB" id="VectorBase:GPAI004608"/>
<dbReference type="EnsemblMetazoa" id="GPAI004608-RA">
    <property type="protein sequence ID" value="GPAI004608-PA"/>
    <property type="gene ID" value="GPAI004608"/>
</dbReference>
<reference evidence="2" key="2">
    <citation type="submission" date="2020-05" db="UniProtKB">
        <authorList>
            <consortium name="EnsemblMetazoa"/>
        </authorList>
    </citation>
    <scope>IDENTIFICATION</scope>
    <source>
        <strain evidence="2">IAEA</strain>
    </source>
</reference>
<dbReference type="Proteomes" id="UP000092445">
    <property type="component" value="Unassembled WGS sequence"/>
</dbReference>